<accession>A0A918A7H4</accession>
<proteinExistence type="predicted"/>
<dbReference type="AlphaFoldDB" id="A0A918A7H4"/>
<reference evidence="1" key="2">
    <citation type="submission" date="2020-09" db="EMBL/GenBank/DDBJ databases">
        <authorList>
            <person name="Sun Q."/>
            <person name="Zhou Y."/>
        </authorList>
    </citation>
    <scope>NUCLEOTIDE SEQUENCE</scope>
    <source>
        <strain evidence="1">CGMCC 4.7430</strain>
    </source>
</reference>
<evidence type="ECO:0000313" key="2">
    <source>
        <dbReference type="Proteomes" id="UP000660745"/>
    </source>
</evidence>
<organism evidence="1 2">
    <name type="scientific">Nonomuraea glycinis</name>
    <dbReference type="NCBI Taxonomy" id="2047744"/>
    <lineage>
        <taxon>Bacteria</taxon>
        <taxon>Bacillati</taxon>
        <taxon>Actinomycetota</taxon>
        <taxon>Actinomycetes</taxon>
        <taxon>Streptosporangiales</taxon>
        <taxon>Streptosporangiaceae</taxon>
        <taxon>Nonomuraea</taxon>
    </lineage>
</organism>
<gene>
    <name evidence="1" type="ORF">GCM10012278_31250</name>
</gene>
<evidence type="ECO:0000313" key="1">
    <source>
        <dbReference type="EMBL" id="GGP06659.1"/>
    </source>
</evidence>
<dbReference type="EMBL" id="BMNK01000004">
    <property type="protein sequence ID" value="GGP06659.1"/>
    <property type="molecule type" value="Genomic_DNA"/>
</dbReference>
<dbReference type="Proteomes" id="UP000660745">
    <property type="component" value="Unassembled WGS sequence"/>
</dbReference>
<name>A0A918A7H4_9ACTN</name>
<keyword evidence="2" id="KW-1185">Reference proteome</keyword>
<protein>
    <submittedName>
        <fullName evidence="1">Uncharacterized protein</fullName>
    </submittedName>
</protein>
<comment type="caution">
    <text evidence="1">The sequence shown here is derived from an EMBL/GenBank/DDBJ whole genome shotgun (WGS) entry which is preliminary data.</text>
</comment>
<reference evidence="1" key="1">
    <citation type="journal article" date="2014" name="Int. J. Syst. Evol. Microbiol.">
        <title>Complete genome sequence of Corynebacterium casei LMG S-19264T (=DSM 44701T), isolated from a smear-ripened cheese.</title>
        <authorList>
            <consortium name="US DOE Joint Genome Institute (JGI-PGF)"/>
            <person name="Walter F."/>
            <person name="Albersmeier A."/>
            <person name="Kalinowski J."/>
            <person name="Ruckert C."/>
        </authorList>
    </citation>
    <scope>NUCLEOTIDE SEQUENCE</scope>
    <source>
        <strain evidence="1">CGMCC 4.7430</strain>
    </source>
</reference>
<sequence>MNTAAIEGPELEHLVRRELAGAGFTVEPSVIPADGGLGVWHEPGRGVLVRWGAPDEPPIEHQSRYDTLRTAVRLALRTILTDAGFVVEEEYEHPQLTVVAVRSAGGGL</sequence>